<gene>
    <name evidence="3" type="ORF">SAMN05443636_1635</name>
</gene>
<feature type="transmembrane region" description="Helical" evidence="2">
    <location>
        <begin position="48"/>
        <end position="66"/>
    </location>
</feature>
<feature type="transmembrane region" description="Helical" evidence="2">
    <location>
        <begin position="12"/>
        <end position="36"/>
    </location>
</feature>
<keyword evidence="3" id="KW-0418">Kinase</keyword>
<sequence>MSEPSARGQLAVNPGGVITAVLGFVLTRGVLTGLVLGDAALVPRAGSLVFLTAGFGIVLYGVNLAVSTRTNRYARTVGSWSLVGAGLGVLGVAAIFVSSAPGSLTGIDSGVIANSGILGGGMGVFFGIKHAEAERYRSVVDRQIEQGRLLNRLLRHEIRNSLTILRGHTAFVLENPTDGPLESESAISSALDRIERATDETGFLTSVTAGDAEPLRPIRLGDVIEGGSRFNALPSTAIERSTDVAVRADSNLERLLTELAALPTRSADADEAGFDISAADRAVSITVTAPGMWLREREVLLDGVPEYERNDVDYGVPIVRLLTARYAGVVSIESSGDETAVTVRLPRSGTSAARVTEHGFSSGTLWQTLAVGIGAGTAMGLFLQFTTGSLPIIGALYGSPVSSVGWIAHLFHSAVFAVVFAVVQSYSPLPARSGQLRYSVALGLGYGFLLWFLAAGVIMALWLNASGYAVPVPNLDVESLLGHLLWGATVGATAGSGTPARPLEELRSRRSSAAPEPE</sequence>
<feature type="transmembrane region" description="Helical" evidence="2">
    <location>
        <begin position="364"/>
        <end position="386"/>
    </location>
</feature>
<dbReference type="STRING" id="43928.SAMN05443636_1635"/>
<evidence type="ECO:0000256" key="2">
    <source>
        <dbReference type="SAM" id="Phobius"/>
    </source>
</evidence>
<feature type="transmembrane region" description="Helical" evidence="2">
    <location>
        <begin position="78"/>
        <end position="97"/>
    </location>
</feature>
<proteinExistence type="predicted"/>
<keyword evidence="2" id="KW-0812">Transmembrane</keyword>
<keyword evidence="2" id="KW-0472">Membrane</keyword>
<feature type="region of interest" description="Disordered" evidence="1">
    <location>
        <begin position="496"/>
        <end position="518"/>
    </location>
</feature>
<keyword evidence="2" id="KW-1133">Transmembrane helix</keyword>
<dbReference type="EMBL" id="FQWV01000003">
    <property type="protein sequence ID" value="SHH02039.1"/>
    <property type="molecule type" value="Genomic_DNA"/>
</dbReference>
<protein>
    <submittedName>
        <fullName evidence="3">Signal transduction histidine kinase</fullName>
    </submittedName>
</protein>
<dbReference type="GO" id="GO:0016301">
    <property type="term" value="F:kinase activity"/>
    <property type="evidence" value="ECO:0007669"/>
    <property type="project" value="UniProtKB-KW"/>
</dbReference>
<name>A0A1M5PKI9_9EURY</name>
<dbReference type="AlphaFoldDB" id="A0A1M5PKI9"/>
<evidence type="ECO:0000256" key="1">
    <source>
        <dbReference type="SAM" id="MobiDB-lite"/>
    </source>
</evidence>
<organism evidence="3 4">
    <name type="scientific">Halobaculum gomorrense</name>
    <dbReference type="NCBI Taxonomy" id="43928"/>
    <lineage>
        <taxon>Archaea</taxon>
        <taxon>Methanobacteriati</taxon>
        <taxon>Methanobacteriota</taxon>
        <taxon>Stenosarchaea group</taxon>
        <taxon>Halobacteria</taxon>
        <taxon>Halobacteriales</taxon>
        <taxon>Haloferacaceae</taxon>
        <taxon>Halobaculum</taxon>
    </lineage>
</organism>
<feature type="transmembrane region" description="Helical" evidence="2">
    <location>
        <begin position="406"/>
        <end position="426"/>
    </location>
</feature>
<keyword evidence="4" id="KW-1185">Reference proteome</keyword>
<evidence type="ECO:0000313" key="3">
    <source>
        <dbReference type="EMBL" id="SHH02039.1"/>
    </source>
</evidence>
<evidence type="ECO:0000313" key="4">
    <source>
        <dbReference type="Proteomes" id="UP000184357"/>
    </source>
</evidence>
<feature type="transmembrane region" description="Helical" evidence="2">
    <location>
        <begin position="109"/>
        <end position="128"/>
    </location>
</feature>
<reference evidence="3 4" key="1">
    <citation type="submission" date="2016-11" db="EMBL/GenBank/DDBJ databases">
        <authorList>
            <person name="Jaros S."/>
            <person name="Januszkiewicz K."/>
            <person name="Wedrychowicz H."/>
        </authorList>
    </citation>
    <scope>NUCLEOTIDE SEQUENCE [LARGE SCALE GENOMIC DNA]</scope>
    <source>
        <strain evidence="3 4">DSM 9297</strain>
    </source>
</reference>
<feature type="transmembrane region" description="Helical" evidence="2">
    <location>
        <begin position="438"/>
        <end position="463"/>
    </location>
</feature>
<dbReference type="Proteomes" id="UP000184357">
    <property type="component" value="Unassembled WGS sequence"/>
</dbReference>
<accession>A0A1M5PKI9</accession>
<keyword evidence="3" id="KW-0808">Transferase</keyword>